<dbReference type="NCBIfam" id="NF033103">
    <property type="entry name" value="bla_class_A"/>
    <property type="match status" value="1"/>
</dbReference>
<gene>
    <name evidence="5" type="ORF">A0123_01019</name>
</gene>
<organism evidence="5">
    <name type="scientific">Gluconobacter cerinus</name>
    <dbReference type="NCBI Taxonomy" id="38307"/>
    <lineage>
        <taxon>Bacteria</taxon>
        <taxon>Pseudomonadati</taxon>
        <taxon>Pseudomonadota</taxon>
        <taxon>Alphaproteobacteria</taxon>
        <taxon>Acetobacterales</taxon>
        <taxon>Acetobacteraceae</taxon>
        <taxon>Gluconobacter</taxon>
    </lineage>
</organism>
<comment type="caution">
    <text evidence="5">The sequence shown here is derived from an EMBL/GenBank/DDBJ whole genome shotgun (WGS) entry which is preliminary data.</text>
</comment>
<dbReference type="GO" id="GO:0046677">
    <property type="term" value="P:response to antibiotic"/>
    <property type="evidence" value="ECO:0007669"/>
    <property type="project" value="InterPro"/>
</dbReference>
<proteinExistence type="inferred from homology"/>
<dbReference type="OrthoDB" id="9784149at2"/>
<reference evidence="5" key="1">
    <citation type="submission" date="2016-03" db="EMBL/GenBank/DDBJ databases">
        <title>Draft genome sequence of Gluconobacter cerinus strain CECT 9110.</title>
        <authorList>
            <person name="Sainz F."/>
            <person name="Mas A."/>
            <person name="Torija M.J."/>
        </authorList>
    </citation>
    <scope>NUCLEOTIDE SEQUENCE [LARGE SCALE GENOMIC DNA]</scope>
    <source>
        <strain evidence="5">CECT 9110</strain>
    </source>
</reference>
<dbReference type="Pfam" id="PF13354">
    <property type="entry name" value="Beta-lactamase2"/>
    <property type="match status" value="1"/>
</dbReference>
<dbReference type="PATRIC" id="fig|38307.3.peg.1052"/>
<dbReference type="Gene3D" id="3.40.710.10">
    <property type="entry name" value="DD-peptidase/beta-lactamase superfamily"/>
    <property type="match status" value="1"/>
</dbReference>
<comment type="catalytic activity">
    <reaction evidence="1">
        <text>a beta-lactam + H2O = a substituted beta-amino acid</text>
        <dbReference type="Rhea" id="RHEA:20401"/>
        <dbReference type="ChEBI" id="CHEBI:15377"/>
        <dbReference type="ChEBI" id="CHEBI:35627"/>
        <dbReference type="ChEBI" id="CHEBI:140347"/>
        <dbReference type="EC" id="3.5.2.6"/>
    </reaction>
</comment>
<dbReference type="SUPFAM" id="SSF56601">
    <property type="entry name" value="beta-lactamase/transpeptidase-like"/>
    <property type="match status" value="1"/>
</dbReference>
<evidence type="ECO:0000256" key="2">
    <source>
        <dbReference type="ARBA" id="ARBA00009009"/>
    </source>
</evidence>
<dbReference type="InterPro" id="IPR045155">
    <property type="entry name" value="Beta-lactam_cat"/>
</dbReference>
<dbReference type="PRINTS" id="PR00118">
    <property type="entry name" value="BLACTAMASEA"/>
</dbReference>
<dbReference type="EMBL" id="LUTU01000005">
    <property type="protein sequence ID" value="OAJ68315.1"/>
    <property type="molecule type" value="Genomic_DNA"/>
</dbReference>
<dbReference type="InterPro" id="IPR000871">
    <property type="entry name" value="Beta-lactam_class-A"/>
</dbReference>
<evidence type="ECO:0000259" key="4">
    <source>
        <dbReference type="Pfam" id="PF13354"/>
    </source>
</evidence>
<comment type="similarity">
    <text evidence="2">Belongs to the class-A beta-lactamase family.</text>
</comment>
<evidence type="ECO:0000256" key="1">
    <source>
        <dbReference type="ARBA" id="ARBA00001526"/>
    </source>
</evidence>
<dbReference type="PANTHER" id="PTHR35333">
    <property type="entry name" value="BETA-LACTAMASE"/>
    <property type="match status" value="1"/>
</dbReference>
<accession>A0A1B6VM78</accession>
<sequence length="295" mass="32025">MKRRSFLAGASCAFTTLPQIASAEPREQEQSGWWALDLETNRTLGENPDTHLPMCSTFKWLLAAATLSRTDYGRDHLGREIAFSRKDLISASPAVKDALAASKTAHASLSVGELCAATVSLSDSTAANLLLKRLGGPAALTHWLRDHHDPVTRLDRYETALNRVPIGDLRDTTTPRAMVANLQNTLYGNNLSSASQAQLLKWLLATTTGPKRMPAGLREGWRIGHKTGTWTVKPGYNPAAERAASGDVAILLPPSGKPVLVAAYAAGYSIPQSEKEGWFADIAHRATDPNWLQRH</sequence>
<dbReference type="GO" id="GO:0008800">
    <property type="term" value="F:beta-lactamase activity"/>
    <property type="evidence" value="ECO:0007669"/>
    <property type="project" value="UniProtKB-EC"/>
</dbReference>
<dbReference type="EC" id="3.5.2.6" evidence="3"/>
<evidence type="ECO:0000256" key="3">
    <source>
        <dbReference type="ARBA" id="ARBA00012865"/>
    </source>
</evidence>
<dbReference type="PANTHER" id="PTHR35333:SF3">
    <property type="entry name" value="BETA-LACTAMASE-TYPE TRANSPEPTIDASE FOLD CONTAINING PROTEIN"/>
    <property type="match status" value="1"/>
</dbReference>
<protein>
    <recommendedName>
        <fullName evidence="3">beta-lactamase</fullName>
        <ecNumber evidence="3">3.5.2.6</ecNumber>
    </recommendedName>
</protein>
<dbReference type="Proteomes" id="UP000077786">
    <property type="component" value="Unassembled WGS sequence"/>
</dbReference>
<dbReference type="GO" id="GO:0030655">
    <property type="term" value="P:beta-lactam antibiotic catabolic process"/>
    <property type="evidence" value="ECO:0007669"/>
    <property type="project" value="InterPro"/>
</dbReference>
<dbReference type="InterPro" id="IPR012338">
    <property type="entry name" value="Beta-lactam/transpept-like"/>
</dbReference>
<feature type="domain" description="Beta-lactamase class A catalytic" evidence="4">
    <location>
        <begin position="32"/>
        <end position="264"/>
    </location>
</feature>
<dbReference type="RefSeq" id="WP_064273900.1">
    <property type="nucleotide sequence ID" value="NZ_LUTU01000005.1"/>
</dbReference>
<dbReference type="AlphaFoldDB" id="A0A1B6VM78"/>
<evidence type="ECO:0000313" key="5">
    <source>
        <dbReference type="EMBL" id="OAJ68315.1"/>
    </source>
</evidence>
<name>A0A1B6VM78_9PROT</name>